<evidence type="ECO:0000313" key="3">
    <source>
        <dbReference type="Proteomes" id="UP000238356"/>
    </source>
</evidence>
<keyword evidence="3" id="KW-1185">Reference proteome</keyword>
<sequence>MEESMKRSLAAAGVAAALTTGGLFAAGNAAAAQPGFTDGPMLGSSDVGCTEQGCTSPLVKFLLVDLLGSLDSLSAGVPPQSR</sequence>
<dbReference type="AlphaFoldDB" id="A0A2S5ZW19"/>
<evidence type="ECO:0000313" key="2">
    <source>
        <dbReference type="EMBL" id="PPJ21701.1"/>
    </source>
</evidence>
<comment type="caution">
    <text evidence="2">The sequence shown here is derived from an EMBL/GenBank/DDBJ whole genome shotgun (WGS) entry which is preliminary data.</text>
</comment>
<reference evidence="2 3" key="1">
    <citation type="submission" date="2018-02" db="EMBL/GenBank/DDBJ databases">
        <title>8 Nocardia nova and 1 Nocardia cyriacigeorgica strain used for evolution to TMP-SMX.</title>
        <authorList>
            <person name="Mehta H."/>
            <person name="Weng J."/>
            <person name="Shamoo Y."/>
        </authorList>
    </citation>
    <scope>NUCLEOTIDE SEQUENCE [LARGE SCALE GENOMIC DNA]</scope>
    <source>
        <strain evidence="2 3">BAA2227</strain>
    </source>
</reference>
<evidence type="ECO:0008006" key="4">
    <source>
        <dbReference type="Google" id="ProtNLM"/>
    </source>
</evidence>
<feature type="chain" id="PRO_5038598234" description="Secreted protein" evidence="1">
    <location>
        <begin position="26"/>
        <end position="82"/>
    </location>
</feature>
<organism evidence="2 3">
    <name type="scientific">Nocardia nova</name>
    <dbReference type="NCBI Taxonomy" id="37330"/>
    <lineage>
        <taxon>Bacteria</taxon>
        <taxon>Bacillati</taxon>
        <taxon>Actinomycetota</taxon>
        <taxon>Actinomycetes</taxon>
        <taxon>Mycobacteriales</taxon>
        <taxon>Nocardiaceae</taxon>
        <taxon>Nocardia</taxon>
    </lineage>
</organism>
<gene>
    <name evidence="2" type="ORF">C5F51_33330</name>
</gene>
<name>A0A2S5ZW19_9NOCA</name>
<evidence type="ECO:0000256" key="1">
    <source>
        <dbReference type="SAM" id="SignalP"/>
    </source>
</evidence>
<protein>
    <recommendedName>
        <fullName evidence="4">Secreted protein</fullName>
    </recommendedName>
</protein>
<accession>A0A2S5ZW19</accession>
<dbReference type="EMBL" id="PSZD01000035">
    <property type="protein sequence ID" value="PPJ21701.1"/>
    <property type="molecule type" value="Genomic_DNA"/>
</dbReference>
<feature type="signal peptide" evidence="1">
    <location>
        <begin position="1"/>
        <end position="25"/>
    </location>
</feature>
<proteinExistence type="predicted"/>
<keyword evidence="1" id="KW-0732">Signal</keyword>
<dbReference type="Proteomes" id="UP000238356">
    <property type="component" value="Unassembled WGS sequence"/>
</dbReference>